<dbReference type="GO" id="GO:0003007">
    <property type="term" value="P:heart morphogenesis"/>
    <property type="evidence" value="ECO:0000318"/>
    <property type="project" value="GO_Central"/>
</dbReference>
<evidence type="ECO:0000313" key="8">
    <source>
        <dbReference type="Ensembl" id="ENSXETP00000082027"/>
    </source>
</evidence>
<feature type="compositionally biased region" description="Polar residues" evidence="6">
    <location>
        <begin position="56"/>
        <end position="67"/>
    </location>
</feature>
<evidence type="ECO:0000313" key="9">
    <source>
        <dbReference type="Proteomes" id="UP000008143"/>
    </source>
</evidence>
<dbReference type="InterPro" id="IPR036638">
    <property type="entry name" value="HLH_DNA-bd_sf"/>
</dbReference>
<evidence type="ECO:0000256" key="6">
    <source>
        <dbReference type="SAM" id="MobiDB-lite"/>
    </source>
</evidence>
<organism evidence="8">
    <name type="scientific">Xenopus tropicalis</name>
    <name type="common">Western clawed frog</name>
    <name type="synonym">Silurana tropicalis</name>
    <dbReference type="NCBI Taxonomy" id="8364"/>
    <lineage>
        <taxon>Eukaryota</taxon>
        <taxon>Metazoa</taxon>
        <taxon>Chordata</taxon>
        <taxon>Craniata</taxon>
        <taxon>Vertebrata</taxon>
        <taxon>Euteleostomi</taxon>
        <taxon>Amphibia</taxon>
        <taxon>Batrachia</taxon>
        <taxon>Anura</taxon>
        <taxon>Pipoidea</taxon>
        <taxon>Pipidae</taxon>
        <taxon>Xenopodinae</taxon>
        <taxon>Xenopus</taxon>
        <taxon>Silurana</taxon>
    </lineage>
</organism>
<keyword evidence="9" id="KW-1185">Reference proteome</keyword>
<dbReference type="GeneID" id="101732842"/>
<reference evidence="10" key="3">
    <citation type="submission" date="2025-04" db="UniProtKB">
        <authorList>
            <consortium name="RefSeq"/>
        </authorList>
    </citation>
    <scope>IDENTIFICATION</scope>
    <source>
        <strain evidence="10">Nigerian</strain>
        <tissue evidence="10">Liver and blood</tissue>
    </source>
</reference>
<dbReference type="Ensembl" id="ENSXETT00000094181">
    <property type="protein sequence ID" value="ENSXETP00000082027"/>
    <property type="gene ID" value="ENSXETG00000040888"/>
</dbReference>
<evidence type="ECO:0000256" key="4">
    <source>
        <dbReference type="ARBA" id="ARBA00023163"/>
    </source>
</evidence>
<keyword evidence="3" id="KW-0238">DNA-binding</keyword>
<dbReference type="Proteomes" id="UP000008143">
    <property type="component" value="Chromosome 3"/>
</dbReference>
<keyword evidence="1" id="KW-0217">Developmental protein</keyword>
<protein>
    <submittedName>
        <fullName evidence="8">Uncharacterized LOC101732842</fullName>
    </submittedName>
    <submittedName>
        <fullName evidence="10">Uncharacterized protein LOC101732842</fullName>
    </submittedName>
</protein>
<evidence type="ECO:0000313" key="11">
    <source>
        <dbReference type="Xenbase" id="XB-GENE-29086487"/>
    </source>
</evidence>
<evidence type="ECO:0000256" key="3">
    <source>
        <dbReference type="ARBA" id="ARBA00023125"/>
    </source>
</evidence>
<dbReference type="SUPFAM" id="SSF47459">
    <property type="entry name" value="HLH, helix-loop-helix DNA-binding domain"/>
    <property type="match status" value="1"/>
</dbReference>
<dbReference type="InterPro" id="IPR011598">
    <property type="entry name" value="bHLH_dom"/>
</dbReference>
<dbReference type="PANTHER" id="PTHR20937:SF6">
    <property type="entry name" value="MESODERM POSTERIOR PROTEIN 1"/>
    <property type="match status" value="1"/>
</dbReference>
<dbReference type="RefSeq" id="XP_004912702.1">
    <property type="nucleotide sequence ID" value="XM_004912645.4"/>
</dbReference>
<dbReference type="PROSITE" id="PS50888">
    <property type="entry name" value="BHLH"/>
    <property type="match status" value="1"/>
</dbReference>
<gene>
    <name evidence="8 10 11" type="primary">LOC101732842</name>
</gene>
<dbReference type="OrthoDB" id="9946827at2759"/>
<dbReference type="GO" id="GO:0005634">
    <property type="term" value="C:nucleus"/>
    <property type="evidence" value="ECO:0000318"/>
    <property type="project" value="GO_Central"/>
</dbReference>
<dbReference type="PANTHER" id="PTHR20937">
    <property type="entry name" value="IP14615P"/>
    <property type="match status" value="1"/>
</dbReference>
<dbReference type="SMART" id="SM00353">
    <property type="entry name" value="HLH"/>
    <property type="match status" value="1"/>
</dbReference>
<reference evidence="8" key="2">
    <citation type="submission" date="2020-05" db="UniProtKB">
        <authorList>
            <consortium name="Ensembl"/>
        </authorList>
    </citation>
    <scope>IDENTIFICATION</scope>
</reference>
<dbReference type="OMA" id="WAYASSC"/>
<dbReference type="Xenbase" id="XB-GENE-29086487">
    <property type="gene designation" value="LOC101732842"/>
</dbReference>
<proteinExistence type="predicted"/>
<dbReference type="GeneTree" id="ENSGT00530000063712"/>
<dbReference type="Gene3D" id="4.10.280.10">
    <property type="entry name" value="Helix-loop-helix DNA-binding domain"/>
    <property type="match status" value="1"/>
</dbReference>
<accession>A0A6I8RAM2</accession>
<dbReference type="GO" id="GO:0000981">
    <property type="term" value="F:DNA-binding transcription factor activity, RNA polymerase II-specific"/>
    <property type="evidence" value="ECO:0000318"/>
    <property type="project" value="GO_Central"/>
</dbReference>
<keyword evidence="2" id="KW-0805">Transcription regulation</keyword>
<feature type="region of interest" description="Disordered" evidence="6">
    <location>
        <begin position="56"/>
        <end position="86"/>
    </location>
</feature>
<dbReference type="Pfam" id="PF00010">
    <property type="entry name" value="HLH"/>
    <property type="match status" value="1"/>
</dbReference>
<keyword evidence="4" id="KW-0804">Transcription</keyword>
<dbReference type="GO" id="GO:0001707">
    <property type="term" value="P:mesoderm formation"/>
    <property type="evidence" value="ECO:0000318"/>
    <property type="project" value="GO_Central"/>
</dbReference>
<dbReference type="GO" id="GO:0046983">
    <property type="term" value="F:protein dimerization activity"/>
    <property type="evidence" value="ECO:0007669"/>
    <property type="project" value="InterPro"/>
</dbReference>
<sequence length="278" mass="31550">MPQDCSQTFEWAYASSCSESPASSSDSYSLSPGYAHLAPPKETFCNYHQAQVYDMTSHQTQESPQGSRRTRCRMVGPQRQSASEREKMRMRNLSKALQNLRRYLPPSVVPAGRTLTKIETLRLTIRYISHLSSLLGLNEEVMSHKREPVLGMQPASYSKMTDSCQDMTCRVYQQQPQTTLYHDASNQCSKATFPTMQPASRHTELEAWVPSCEYNMKSNSLSEFGLSSHCSSRLTHMYQLGDYRATDFNSVTAQIPREIDSGLLFSDPLTDVDQWLID</sequence>
<name>A0A6I8RAM2_XENTR</name>
<dbReference type="Bgee" id="ENSXETG00000040888">
    <property type="expression patterns" value="Expressed in neurula embryo"/>
</dbReference>
<dbReference type="GO" id="GO:0032525">
    <property type="term" value="P:somite rostral/caudal axis specification"/>
    <property type="evidence" value="ECO:0000318"/>
    <property type="project" value="GO_Central"/>
</dbReference>
<dbReference type="GO" id="GO:0000978">
    <property type="term" value="F:RNA polymerase II cis-regulatory region sequence-specific DNA binding"/>
    <property type="evidence" value="ECO:0000318"/>
    <property type="project" value="GO_Central"/>
</dbReference>
<evidence type="ECO:0000256" key="5">
    <source>
        <dbReference type="ARBA" id="ARBA00023242"/>
    </source>
</evidence>
<dbReference type="GO" id="GO:0006357">
    <property type="term" value="P:regulation of transcription by RNA polymerase II"/>
    <property type="evidence" value="ECO:0000318"/>
    <property type="project" value="GO_Central"/>
</dbReference>
<dbReference type="InterPro" id="IPR040259">
    <property type="entry name" value="Mesogenin/MesP"/>
</dbReference>
<evidence type="ECO:0000256" key="1">
    <source>
        <dbReference type="ARBA" id="ARBA00022473"/>
    </source>
</evidence>
<feature type="domain" description="BHLH" evidence="7">
    <location>
        <begin position="77"/>
        <end position="131"/>
    </location>
</feature>
<keyword evidence="5" id="KW-0539">Nucleus</keyword>
<reference evidence="8" key="1">
    <citation type="journal article" date="2010" name="Science">
        <title>The genome of the Western clawed frog Xenopus tropicalis.</title>
        <authorList>
            <person name="Hellsten U."/>
            <person name="Harland R.M."/>
            <person name="Gilchrist M.J."/>
            <person name="Hendrix D."/>
            <person name="Jurka J."/>
            <person name="Kapitonov V."/>
            <person name="Ovcharenko I."/>
            <person name="Putnam N.H."/>
            <person name="Shu S."/>
            <person name="Taher L."/>
            <person name="Blitz I.L."/>
            <person name="Blumberg B."/>
            <person name="Dichmann D.S."/>
            <person name="Dubchak I."/>
            <person name="Amaya E."/>
            <person name="Detter J.C."/>
            <person name="Fletcher R."/>
            <person name="Gerhard D.S."/>
            <person name="Goodstein D."/>
            <person name="Graves T."/>
            <person name="Grigoriev I.V."/>
            <person name="Grimwood J."/>
            <person name="Kawashima T."/>
            <person name="Lindquist E."/>
            <person name="Lucas S.M."/>
            <person name="Mead P.E."/>
            <person name="Mitros T."/>
            <person name="Ogino H."/>
            <person name="Ohta Y."/>
            <person name="Poliakov A.V."/>
            <person name="Pollet N."/>
            <person name="Robert J."/>
            <person name="Salamov A."/>
            <person name="Sater A.K."/>
            <person name="Schmutz J."/>
            <person name="Terry A."/>
            <person name="Vize P.D."/>
            <person name="Warren W.C."/>
            <person name="Wells D."/>
            <person name="Wills A."/>
            <person name="Wilson R.K."/>
            <person name="Zimmerman L.B."/>
            <person name="Zorn A.M."/>
            <person name="Grainger R."/>
            <person name="Grammer T."/>
            <person name="Khokha M.K."/>
            <person name="Richardson P.M."/>
            <person name="Rokhsar D.S."/>
        </authorList>
    </citation>
    <scope>NUCLEOTIDE SEQUENCE [LARGE SCALE GENOMIC DNA]</scope>
    <source>
        <strain evidence="8">Nigerian</strain>
    </source>
</reference>
<evidence type="ECO:0000256" key="2">
    <source>
        <dbReference type="ARBA" id="ARBA00023015"/>
    </source>
</evidence>
<dbReference type="CDD" id="cd18938">
    <property type="entry name" value="bHLH_TS_Mesp"/>
    <property type="match status" value="1"/>
</dbReference>
<evidence type="ECO:0000259" key="7">
    <source>
        <dbReference type="PROSITE" id="PS50888"/>
    </source>
</evidence>
<dbReference type="KEGG" id="xtr:101732842"/>
<evidence type="ECO:0000313" key="10">
    <source>
        <dbReference type="RefSeq" id="XP_004912702.1"/>
    </source>
</evidence>
<dbReference type="AlphaFoldDB" id="A0A6I8RAM2"/>